<dbReference type="EMBL" id="OU594952">
    <property type="protein sequence ID" value="CAG9278902.1"/>
    <property type="molecule type" value="Genomic_DNA"/>
</dbReference>
<evidence type="ECO:0000256" key="3">
    <source>
        <dbReference type="SAM" id="Phobius"/>
    </source>
</evidence>
<keyword evidence="3" id="KW-0472">Membrane</keyword>
<organism evidence="4">
    <name type="scientific">Phaeodactylum tricornutum</name>
    <name type="common">Diatom</name>
    <dbReference type="NCBI Taxonomy" id="2850"/>
    <lineage>
        <taxon>Eukaryota</taxon>
        <taxon>Sar</taxon>
        <taxon>Stramenopiles</taxon>
        <taxon>Ochrophyta</taxon>
        <taxon>Bacillariophyta</taxon>
        <taxon>Bacillariophyceae</taxon>
        <taxon>Bacillariophycidae</taxon>
        <taxon>Naviculales</taxon>
        <taxon>Phaeodactylaceae</taxon>
        <taxon>Phaeodactylum</taxon>
    </lineage>
</organism>
<keyword evidence="3" id="KW-0812">Transmembrane</keyword>
<proteinExistence type="predicted"/>
<evidence type="ECO:0000313" key="4">
    <source>
        <dbReference type="EMBL" id="CAG9278902.1"/>
    </source>
</evidence>
<evidence type="ECO:0000256" key="1">
    <source>
        <dbReference type="SAM" id="Coils"/>
    </source>
</evidence>
<protein>
    <submittedName>
        <fullName evidence="4">Uncharacterized protein</fullName>
    </submittedName>
</protein>
<reference evidence="4" key="1">
    <citation type="submission" date="2022-02" db="EMBL/GenBank/DDBJ databases">
        <authorList>
            <person name="Giguere J D."/>
        </authorList>
    </citation>
    <scope>NUCLEOTIDE SEQUENCE</scope>
    <source>
        <strain evidence="4">CCAP 1055/1</strain>
    </source>
</reference>
<feature type="compositionally biased region" description="Basic and acidic residues" evidence="2">
    <location>
        <begin position="398"/>
        <end position="422"/>
    </location>
</feature>
<feature type="region of interest" description="Disordered" evidence="2">
    <location>
        <begin position="103"/>
        <end position="149"/>
    </location>
</feature>
<gene>
    <name evidence="4" type="ORF">PTTT1_LOCUS8364</name>
</gene>
<feature type="compositionally biased region" description="Acidic residues" evidence="2">
    <location>
        <begin position="114"/>
        <end position="126"/>
    </location>
</feature>
<sequence>MDTIDSHQETQLTVVNLYRLLYAMERDDAPTGQSWQSLLTRAELAQSLWQRIAPSVRDRQSTTNFKAWQYRVERACAQAQQAAEDRRRQDPNAENDLVKQIFFANRQSPQETGQGEDDENDDDDESTSSQLDTFSEQTPSPSPNAATTNQRFSNASLEDLQKEQRNQIEQAIGQMAAQMKAEMSRIHETLRNQTEDLDDMEDLAADNVQKVSEVADDVKHHVSASWSRTIGTWTMIFVMLGAFLFCLVTIQMAPKRKGTCLFYCPTPDTELFCRLLPTGQKECVDSEQIRRTKVDEAAETEDSSFLYMDDTNQFVFDNGDPQDKLPSVATCELDMNGDCVEEYFDDDEEVFVLPPAEQIRHEALRDYTQMQCAANDIQASLSEASHQVEGIQYSSPSSKDEALIQSTKKRESLTSERELPKV</sequence>
<dbReference type="Proteomes" id="UP000836788">
    <property type="component" value="Chromosome 11"/>
</dbReference>
<feature type="transmembrane region" description="Helical" evidence="3">
    <location>
        <begin position="230"/>
        <end position="250"/>
    </location>
</feature>
<name>A0A8J9WZU1_PHATR</name>
<accession>A0A8J9WZU1</accession>
<keyword evidence="1" id="KW-0175">Coiled coil</keyword>
<feature type="coiled-coil region" evidence="1">
    <location>
        <begin position="154"/>
        <end position="203"/>
    </location>
</feature>
<feature type="compositionally biased region" description="Polar residues" evidence="2">
    <location>
        <begin position="127"/>
        <end position="149"/>
    </location>
</feature>
<evidence type="ECO:0000256" key="2">
    <source>
        <dbReference type="SAM" id="MobiDB-lite"/>
    </source>
</evidence>
<feature type="region of interest" description="Disordered" evidence="2">
    <location>
        <begin position="388"/>
        <end position="422"/>
    </location>
</feature>
<dbReference type="AlphaFoldDB" id="A0A8J9WZU1"/>
<keyword evidence="3" id="KW-1133">Transmembrane helix</keyword>